<sequence length="89" mass="9663">MSVIKKVRINVKDSGCGITDAFRPRIFQKFSQSDASDRRVKGGTGLGLSISKAITEQVGGTIGFTSCEGKGSTFYVVFPWVEEKNRAKS</sequence>
<dbReference type="SUPFAM" id="SSF55874">
    <property type="entry name" value="ATPase domain of HSP90 chaperone/DNA topoisomerase II/histidine kinase"/>
    <property type="match status" value="1"/>
</dbReference>
<protein>
    <recommendedName>
        <fullName evidence="2">histidine kinase</fullName>
        <ecNumber evidence="2">2.7.13.3</ecNumber>
    </recommendedName>
</protein>
<proteinExistence type="predicted"/>
<dbReference type="PRINTS" id="PR00344">
    <property type="entry name" value="BCTRLSENSOR"/>
</dbReference>
<dbReference type="InterPro" id="IPR004358">
    <property type="entry name" value="Sig_transdc_His_kin-like_C"/>
</dbReference>
<gene>
    <name evidence="6" type="ORF">ACIGG6_17940</name>
</gene>
<evidence type="ECO:0000256" key="3">
    <source>
        <dbReference type="ARBA" id="ARBA00022679"/>
    </source>
</evidence>
<evidence type="ECO:0000313" key="6">
    <source>
        <dbReference type="EMBL" id="MFI8751867.1"/>
    </source>
</evidence>
<keyword evidence="4" id="KW-0418">Kinase</keyword>
<evidence type="ECO:0000259" key="5">
    <source>
        <dbReference type="PROSITE" id="PS50109"/>
    </source>
</evidence>
<dbReference type="PANTHER" id="PTHR43047">
    <property type="entry name" value="TWO-COMPONENT HISTIDINE PROTEIN KINASE"/>
    <property type="match status" value="1"/>
</dbReference>
<comment type="catalytic activity">
    <reaction evidence="1">
        <text>ATP + protein L-histidine = ADP + protein N-phospho-L-histidine.</text>
        <dbReference type="EC" id="2.7.13.3"/>
    </reaction>
</comment>
<keyword evidence="7" id="KW-1185">Reference proteome</keyword>
<reference evidence="6 7" key="1">
    <citation type="submission" date="2024-10" db="EMBL/GenBank/DDBJ databases">
        <title>The Natural Products Discovery Center: Release of the First 8490 Sequenced Strains for Exploring Actinobacteria Biosynthetic Diversity.</title>
        <authorList>
            <person name="Kalkreuter E."/>
            <person name="Kautsar S.A."/>
            <person name="Yang D."/>
            <person name="Bader C.D."/>
            <person name="Teijaro C.N."/>
            <person name="Fluegel L."/>
            <person name="Davis C.M."/>
            <person name="Simpson J.R."/>
            <person name="Lauterbach L."/>
            <person name="Steele A.D."/>
            <person name="Gui C."/>
            <person name="Meng S."/>
            <person name="Li G."/>
            <person name="Viehrig K."/>
            <person name="Ye F."/>
            <person name="Su P."/>
            <person name="Kiefer A.F."/>
            <person name="Nichols A."/>
            <person name="Cepeda A.J."/>
            <person name="Yan W."/>
            <person name="Fan B."/>
            <person name="Jiang Y."/>
            <person name="Adhikari A."/>
            <person name="Zheng C.-J."/>
            <person name="Schuster L."/>
            <person name="Cowan T.M."/>
            <person name="Smanski M.J."/>
            <person name="Chevrette M.G."/>
            <person name="De Carvalho L.P.S."/>
            <person name="Shen B."/>
        </authorList>
    </citation>
    <scope>NUCLEOTIDE SEQUENCE [LARGE SCALE GENOMIC DNA]</scope>
    <source>
        <strain evidence="6 7">NPDC077409</strain>
    </source>
</reference>
<evidence type="ECO:0000313" key="7">
    <source>
        <dbReference type="Proteomes" id="UP001614338"/>
    </source>
</evidence>
<keyword evidence="6" id="KW-0067">ATP-binding</keyword>
<evidence type="ECO:0000256" key="2">
    <source>
        <dbReference type="ARBA" id="ARBA00012438"/>
    </source>
</evidence>
<dbReference type="PROSITE" id="PS50109">
    <property type="entry name" value="HIS_KIN"/>
    <property type="match status" value="1"/>
</dbReference>
<name>A0ABW8C063_9GAMM</name>
<dbReference type="InterPro" id="IPR005467">
    <property type="entry name" value="His_kinase_dom"/>
</dbReference>
<feature type="domain" description="Histidine kinase" evidence="5">
    <location>
        <begin position="1"/>
        <end position="82"/>
    </location>
</feature>
<accession>A0ABW8C063</accession>
<dbReference type="InterPro" id="IPR003594">
    <property type="entry name" value="HATPase_dom"/>
</dbReference>
<keyword evidence="3" id="KW-0808">Transferase</keyword>
<dbReference type="InterPro" id="IPR036890">
    <property type="entry name" value="HATPase_C_sf"/>
</dbReference>
<dbReference type="Pfam" id="PF02518">
    <property type="entry name" value="HATPase_c"/>
    <property type="match status" value="1"/>
</dbReference>
<dbReference type="RefSeq" id="WP_399846437.1">
    <property type="nucleotide sequence ID" value="NZ_JBITWC010000042.1"/>
</dbReference>
<comment type="caution">
    <text evidence="6">The sequence shown here is derived from an EMBL/GenBank/DDBJ whole genome shotgun (WGS) entry which is preliminary data.</text>
</comment>
<dbReference type="Gene3D" id="3.30.565.10">
    <property type="entry name" value="Histidine kinase-like ATPase, C-terminal domain"/>
    <property type="match status" value="1"/>
</dbReference>
<organism evidence="6 7">
    <name type="scientific">Vreelandella lionensis</name>
    <dbReference type="NCBI Taxonomy" id="1144478"/>
    <lineage>
        <taxon>Bacteria</taxon>
        <taxon>Pseudomonadati</taxon>
        <taxon>Pseudomonadota</taxon>
        <taxon>Gammaproteobacteria</taxon>
        <taxon>Oceanospirillales</taxon>
        <taxon>Halomonadaceae</taxon>
        <taxon>Vreelandella</taxon>
    </lineage>
</organism>
<dbReference type="EC" id="2.7.13.3" evidence="2"/>
<dbReference type="SMART" id="SM00387">
    <property type="entry name" value="HATPase_c"/>
    <property type="match status" value="1"/>
</dbReference>
<dbReference type="Proteomes" id="UP001614338">
    <property type="component" value="Unassembled WGS sequence"/>
</dbReference>
<dbReference type="EMBL" id="JBITWC010000042">
    <property type="protein sequence ID" value="MFI8751867.1"/>
    <property type="molecule type" value="Genomic_DNA"/>
</dbReference>
<keyword evidence="6" id="KW-0547">Nucleotide-binding</keyword>
<evidence type="ECO:0000256" key="1">
    <source>
        <dbReference type="ARBA" id="ARBA00000085"/>
    </source>
</evidence>
<evidence type="ECO:0000256" key="4">
    <source>
        <dbReference type="ARBA" id="ARBA00022777"/>
    </source>
</evidence>
<dbReference type="GO" id="GO:0005524">
    <property type="term" value="F:ATP binding"/>
    <property type="evidence" value="ECO:0007669"/>
    <property type="project" value="UniProtKB-KW"/>
</dbReference>
<dbReference type="PANTHER" id="PTHR43047:SF72">
    <property type="entry name" value="OSMOSENSING HISTIDINE PROTEIN KINASE SLN1"/>
    <property type="match status" value="1"/>
</dbReference>